<reference evidence="1" key="3">
    <citation type="submission" date="2020-12" db="UniProtKB">
        <authorList>
            <consortium name="EnsemblPlants"/>
        </authorList>
    </citation>
    <scope>IDENTIFICATION</scope>
</reference>
<reference evidence="1 2" key="2">
    <citation type="journal article" date="2018" name="Plant J.">
        <title>The Physcomitrella patens chromosome-scale assembly reveals moss genome structure and evolution.</title>
        <authorList>
            <person name="Lang D."/>
            <person name="Ullrich K.K."/>
            <person name="Murat F."/>
            <person name="Fuchs J."/>
            <person name="Jenkins J."/>
            <person name="Haas F.B."/>
            <person name="Piednoel M."/>
            <person name="Gundlach H."/>
            <person name="Van Bel M."/>
            <person name="Meyberg R."/>
            <person name="Vives C."/>
            <person name="Morata J."/>
            <person name="Symeonidi A."/>
            <person name="Hiss M."/>
            <person name="Muchero W."/>
            <person name="Kamisugi Y."/>
            <person name="Saleh O."/>
            <person name="Blanc G."/>
            <person name="Decker E.L."/>
            <person name="van Gessel N."/>
            <person name="Grimwood J."/>
            <person name="Hayes R.D."/>
            <person name="Graham S.W."/>
            <person name="Gunter L.E."/>
            <person name="McDaniel S.F."/>
            <person name="Hoernstein S.N.W."/>
            <person name="Larsson A."/>
            <person name="Li F.W."/>
            <person name="Perroud P.F."/>
            <person name="Phillips J."/>
            <person name="Ranjan P."/>
            <person name="Rokshar D.S."/>
            <person name="Rothfels C.J."/>
            <person name="Schneider L."/>
            <person name="Shu S."/>
            <person name="Stevenson D.W."/>
            <person name="Thummler F."/>
            <person name="Tillich M."/>
            <person name="Villarreal Aguilar J.C."/>
            <person name="Widiez T."/>
            <person name="Wong G.K."/>
            <person name="Wymore A."/>
            <person name="Zhang Y."/>
            <person name="Zimmer A.D."/>
            <person name="Quatrano R.S."/>
            <person name="Mayer K.F.X."/>
            <person name="Goodstein D."/>
            <person name="Casacuberta J.M."/>
            <person name="Vandepoele K."/>
            <person name="Reski R."/>
            <person name="Cuming A.C."/>
            <person name="Tuskan G.A."/>
            <person name="Maumus F."/>
            <person name="Salse J."/>
            <person name="Schmutz J."/>
            <person name="Rensing S.A."/>
        </authorList>
    </citation>
    <scope>NUCLEOTIDE SEQUENCE [LARGE SCALE GENOMIC DNA]</scope>
    <source>
        <strain evidence="1 2">cv. Gransden 2004</strain>
    </source>
</reference>
<sequence>MVCIGESVSPSKLRLHLLKVVNKVSVVAYVHTIRSVSVVKEITRNRCIVTLSHGWLCIISWTPTICEAFFN</sequence>
<protein>
    <submittedName>
        <fullName evidence="1">Uncharacterized protein</fullName>
    </submittedName>
</protein>
<evidence type="ECO:0000313" key="1">
    <source>
        <dbReference type="EnsemblPlants" id="PAC:32929711.CDS.1"/>
    </source>
</evidence>
<dbReference type="AlphaFoldDB" id="A0A7I3Z739"/>
<dbReference type="EnsemblPlants" id="Pp3c15_20050V3.1">
    <property type="protein sequence ID" value="PAC:32929711.CDS.1"/>
    <property type="gene ID" value="Pp3c15_20050"/>
</dbReference>
<proteinExistence type="predicted"/>
<accession>A0A7I3Z739</accession>
<keyword evidence="2" id="KW-1185">Reference proteome</keyword>
<dbReference type="InParanoid" id="A0A7I3Z739"/>
<dbReference type="Gramene" id="Pp3c15_20050V3.1">
    <property type="protein sequence ID" value="PAC:32929711.CDS.1"/>
    <property type="gene ID" value="Pp3c15_20050"/>
</dbReference>
<dbReference type="EnsemblPlants" id="Pp3c15_20040V3.2">
    <property type="protein sequence ID" value="PAC:32928309.CDS.1"/>
    <property type="gene ID" value="Pp3c15_20040"/>
</dbReference>
<name>A0A7I3Z739_PHYPA</name>
<dbReference type="EMBL" id="ABEU02000015">
    <property type="status" value="NOT_ANNOTATED_CDS"/>
    <property type="molecule type" value="Genomic_DNA"/>
</dbReference>
<dbReference type="Gramene" id="Pp3c15_20040V3.2">
    <property type="protein sequence ID" value="PAC:32928309.CDS.1"/>
    <property type="gene ID" value="Pp3c15_20040"/>
</dbReference>
<organism evidence="1 2">
    <name type="scientific">Physcomitrium patens</name>
    <name type="common">Spreading-leaved earth moss</name>
    <name type="synonym">Physcomitrella patens</name>
    <dbReference type="NCBI Taxonomy" id="3218"/>
    <lineage>
        <taxon>Eukaryota</taxon>
        <taxon>Viridiplantae</taxon>
        <taxon>Streptophyta</taxon>
        <taxon>Embryophyta</taxon>
        <taxon>Bryophyta</taxon>
        <taxon>Bryophytina</taxon>
        <taxon>Bryopsida</taxon>
        <taxon>Funariidae</taxon>
        <taxon>Funariales</taxon>
        <taxon>Funariaceae</taxon>
        <taxon>Physcomitrium</taxon>
    </lineage>
</organism>
<evidence type="ECO:0000313" key="2">
    <source>
        <dbReference type="Proteomes" id="UP000006727"/>
    </source>
</evidence>
<reference evidence="1 2" key="1">
    <citation type="journal article" date="2008" name="Science">
        <title>The Physcomitrella genome reveals evolutionary insights into the conquest of land by plants.</title>
        <authorList>
            <person name="Rensing S."/>
            <person name="Lang D."/>
            <person name="Zimmer A."/>
            <person name="Terry A."/>
            <person name="Salamov A."/>
            <person name="Shapiro H."/>
            <person name="Nishiyama T."/>
            <person name="Perroud P.-F."/>
            <person name="Lindquist E."/>
            <person name="Kamisugi Y."/>
            <person name="Tanahashi T."/>
            <person name="Sakakibara K."/>
            <person name="Fujita T."/>
            <person name="Oishi K."/>
            <person name="Shin-I T."/>
            <person name="Kuroki Y."/>
            <person name="Toyoda A."/>
            <person name="Suzuki Y."/>
            <person name="Hashimoto A."/>
            <person name="Yamaguchi K."/>
            <person name="Sugano A."/>
            <person name="Kohara Y."/>
            <person name="Fujiyama A."/>
            <person name="Anterola A."/>
            <person name="Aoki S."/>
            <person name="Ashton N."/>
            <person name="Barbazuk W.B."/>
            <person name="Barker E."/>
            <person name="Bennetzen J."/>
            <person name="Bezanilla M."/>
            <person name="Blankenship R."/>
            <person name="Cho S.H."/>
            <person name="Dutcher S."/>
            <person name="Estelle M."/>
            <person name="Fawcett J.A."/>
            <person name="Gundlach H."/>
            <person name="Hanada K."/>
            <person name="Heyl A."/>
            <person name="Hicks K.A."/>
            <person name="Hugh J."/>
            <person name="Lohr M."/>
            <person name="Mayer K."/>
            <person name="Melkozernov A."/>
            <person name="Murata T."/>
            <person name="Nelson D."/>
            <person name="Pils B."/>
            <person name="Prigge M."/>
            <person name="Reiss B."/>
            <person name="Renner T."/>
            <person name="Rombauts S."/>
            <person name="Rushton P."/>
            <person name="Sanderfoot A."/>
            <person name="Schween G."/>
            <person name="Shiu S.-H."/>
            <person name="Stueber K."/>
            <person name="Theodoulou F.L."/>
            <person name="Tu H."/>
            <person name="Van de Peer Y."/>
            <person name="Verrier P.J."/>
            <person name="Waters E."/>
            <person name="Wood A."/>
            <person name="Yang L."/>
            <person name="Cove D."/>
            <person name="Cuming A."/>
            <person name="Hasebe M."/>
            <person name="Lucas S."/>
            <person name="Mishler D.B."/>
            <person name="Reski R."/>
            <person name="Grigoriev I."/>
            <person name="Quatrano R.S."/>
            <person name="Boore J.L."/>
        </authorList>
    </citation>
    <scope>NUCLEOTIDE SEQUENCE [LARGE SCALE GENOMIC DNA]</scope>
    <source>
        <strain evidence="1 2">cv. Gransden 2004</strain>
    </source>
</reference>
<dbReference type="Proteomes" id="UP000006727">
    <property type="component" value="Chromosome 15"/>
</dbReference>